<evidence type="ECO:0000313" key="8">
    <source>
        <dbReference type="EMBL" id="TXK30866.1"/>
    </source>
</evidence>
<dbReference type="PRINTS" id="PR00507">
    <property type="entry name" value="N12N6MTFRASE"/>
</dbReference>
<sequence>MTIQQYIDILNTRYKTGISREHSYRSDLQVLISALAPNVLVTNEPARVACGAPDYIITKNDIPVGYIEAKDIGVVLNSKSLKEQFDRYRASLDNLIITDYLDFHLYIDGEFKTSVKIGEIQNGQIHPLPENFAMFEGLMKDFCTHIGQTIKSSRKLAEMMAAKARMLADVIEKALNSDEENHENSTLQEQMNAFQQILIHDIKTREFADIYAQTIAYGMFAARLHDPSLSTFSRQEAAQLIPKSNPFLRTLFQYIAGYDLDSRIVWIVDGLADLFRATDIAALLKNFGKATQTHDPIIHFYETFLAEYDPKLRKARGVWYTPEPVVNFIVRAVDDILKTEFNLPQGLADTSKTKVKLNIPTHDKRYKAGQREIEHEVHKVQILDPATGTGTFLAEVVKHIHGKYKSMQGVWSSYVENHLIPRLNGFELLMASYAMAHLKLDLLLGETGYKPTKDQRFRIYLTNSLEEHHPDTGSLFATALANEANEANHIKRDTPVMCVIGNPPYSGESANKGEWIMRLMEDYKKEPGDKVKLKEKNSKWINDDYVKFIRYGQHFIERNGEGVLAFINPHGFLENPTFRGMRWNLLRTYDKIYTIDLHGNSKKKEVSPDGSPDVNVFDIQQGVSINLFIKTGEKKAGELGKVYHFDLFGKREVKYDFLVSNSLKTIPFNELQTSAPNYYFFQKDFDDKPLYDKGFMLLDLFKINGAGVTTAHDEFVVDESDKVLLERFTDFKNSPSDAKLLHRTFNVKEKKGWDILAGWNNLQRVKELSKYVVPFAYRPFDKHYIFYENKLVWRTVQKVMEHFIVGDNLGLSLVRRSRSNEFLTPIIVNGVTDKCYSSSLDNSNTFPLYLYPESSTQINIHDRPTRTPNLDKKIVQQIAEKVGLKFTSEKANTPGTFAPIDILDYIYAVLHSPSYREKYKEFLKIDFPRVPYPTDADEFLSLVELGGKLRQIHLLESADVENYITSYPADGNNIVDKPRYENGNVYINDNQYFADVPQTAWEFYIGGYQPAQKWLKDRKGRELTFEDILHYQKIIVALTETDRLMREIDEVMTINATEETNA</sequence>
<evidence type="ECO:0000256" key="3">
    <source>
        <dbReference type="ARBA" id="ARBA00022679"/>
    </source>
</evidence>
<dbReference type="Pfam" id="PF18135">
    <property type="entry name" value="Type_ISP_C"/>
    <property type="match status" value="1"/>
</dbReference>
<dbReference type="GO" id="GO:0032259">
    <property type="term" value="P:methylation"/>
    <property type="evidence" value="ECO:0007669"/>
    <property type="project" value="UniProtKB-KW"/>
</dbReference>
<evidence type="ECO:0000259" key="7">
    <source>
        <dbReference type="Pfam" id="PF18135"/>
    </source>
</evidence>
<dbReference type="Pfam" id="PF07669">
    <property type="entry name" value="Eco57I"/>
    <property type="match status" value="1"/>
</dbReference>
<organism evidence="8 9">
    <name type="scientific">Pontibacter qinzhouensis</name>
    <dbReference type="NCBI Taxonomy" id="2603253"/>
    <lineage>
        <taxon>Bacteria</taxon>
        <taxon>Pseudomonadati</taxon>
        <taxon>Bacteroidota</taxon>
        <taxon>Cytophagia</taxon>
        <taxon>Cytophagales</taxon>
        <taxon>Hymenobacteraceae</taxon>
        <taxon>Pontibacter</taxon>
    </lineage>
</organism>
<dbReference type="InterPro" id="IPR011639">
    <property type="entry name" value="MethylTrfase_TaqI-like_dom"/>
</dbReference>
<dbReference type="InterPro" id="IPR050953">
    <property type="entry name" value="N4_N6_ade-DNA_methylase"/>
</dbReference>
<evidence type="ECO:0000313" key="9">
    <source>
        <dbReference type="Proteomes" id="UP000321926"/>
    </source>
</evidence>
<dbReference type="AlphaFoldDB" id="A0A5C8J2L6"/>
<dbReference type="GO" id="GO:0006304">
    <property type="term" value="P:DNA modification"/>
    <property type="evidence" value="ECO:0007669"/>
    <property type="project" value="InterPro"/>
</dbReference>
<feature type="domain" description="Type ISP restriction-modification enzyme LLaBIII C-terminal specificity" evidence="7">
    <location>
        <begin position="699"/>
        <end position="1046"/>
    </location>
</feature>
<name>A0A5C8J2L6_9BACT</name>
<comment type="catalytic activity">
    <reaction evidence="5">
        <text>a 2'-deoxyadenosine in DNA + S-adenosyl-L-methionine = an N(6)-methyl-2'-deoxyadenosine in DNA + S-adenosyl-L-homocysteine + H(+)</text>
        <dbReference type="Rhea" id="RHEA:15197"/>
        <dbReference type="Rhea" id="RHEA-COMP:12418"/>
        <dbReference type="Rhea" id="RHEA-COMP:12419"/>
        <dbReference type="ChEBI" id="CHEBI:15378"/>
        <dbReference type="ChEBI" id="CHEBI:57856"/>
        <dbReference type="ChEBI" id="CHEBI:59789"/>
        <dbReference type="ChEBI" id="CHEBI:90615"/>
        <dbReference type="ChEBI" id="CHEBI:90616"/>
        <dbReference type="EC" id="2.1.1.72"/>
    </reaction>
</comment>
<evidence type="ECO:0000256" key="5">
    <source>
        <dbReference type="ARBA" id="ARBA00047942"/>
    </source>
</evidence>
<dbReference type="Proteomes" id="UP000321926">
    <property type="component" value="Unassembled WGS sequence"/>
</dbReference>
<gene>
    <name evidence="8" type="ORF">FVR03_20205</name>
</gene>
<keyword evidence="4" id="KW-0949">S-adenosyl-L-methionine</keyword>
<dbReference type="GO" id="GO:0009007">
    <property type="term" value="F:site-specific DNA-methyltransferase (adenine-specific) activity"/>
    <property type="evidence" value="ECO:0007669"/>
    <property type="project" value="UniProtKB-EC"/>
</dbReference>
<comment type="caution">
    <text evidence="8">The sequence shown here is derived from an EMBL/GenBank/DDBJ whole genome shotgun (WGS) entry which is preliminary data.</text>
</comment>
<dbReference type="PANTHER" id="PTHR33841:SF1">
    <property type="entry name" value="DNA METHYLTRANSFERASE A"/>
    <property type="match status" value="1"/>
</dbReference>
<evidence type="ECO:0000256" key="1">
    <source>
        <dbReference type="ARBA" id="ARBA00011900"/>
    </source>
</evidence>
<dbReference type="PANTHER" id="PTHR33841">
    <property type="entry name" value="DNA METHYLTRANSFERASE YEEA-RELATED"/>
    <property type="match status" value="1"/>
</dbReference>
<evidence type="ECO:0000259" key="6">
    <source>
        <dbReference type="Pfam" id="PF07669"/>
    </source>
</evidence>
<dbReference type="EC" id="2.1.1.72" evidence="1"/>
<keyword evidence="2 8" id="KW-0489">Methyltransferase</keyword>
<dbReference type="Gene3D" id="3.40.50.150">
    <property type="entry name" value="Vaccinia Virus protein VP39"/>
    <property type="match status" value="1"/>
</dbReference>
<proteinExistence type="predicted"/>
<keyword evidence="3 8" id="KW-0808">Transferase</keyword>
<reference evidence="8 9" key="1">
    <citation type="submission" date="2019-08" db="EMBL/GenBank/DDBJ databases">
        <authorList>
            <person name="Shi S."/>
        </authorList>
    </citation>
    <scope>NUCLEOTIDE SEQUENCE [LARGE SCALE GENOMIC DNA]</scope>
    <source>
        <strain evidence="8 9">GY10130</strain>
    </source>
</reference>
<dbReference type="RefSeq" id="WP_147923589.1">
    <property type="nucleotide sequence ID" value="NZ_VRTY01000104.1"/>
</dbReference>
<evidence type="ECO:0000256" key="2">
    <source>
        <dbReference type="ARBA" id="ARBA00022603"/>
    </source>
</evidence>
<dbReference type="SUPFAM" id="SSF53335">
    <property type="entry name" value="S-adenosyl-L-methionine-dependent methyltransferases"/>
    <property type="match status" value="1"/>
</dbReference>
<feature type="domain" description="Type II methyltransferase M.TaqI-like" evidence="6">
    <location>
        <begin position="480"/>
        <end position="597"/>
    </location>
</feature>
<protein>
    <recommendedName>
        <fullName evidence="1">site-specific DNA-methyltransferase (adenine-specific)</fullName>
        <ecNumber evidence="1">2.1.1.72</ecNumber>
    </recommendedName>
</protein>
<dbReference type="InterPro" id="IPR041635">
    <property type="entry name" value="Type_ISP_LLaBIII_C"/>
</dbReference>
<accession>A0A5C8J2L6</accession>
<dbReference type="EMBL" id="VRTY01000104">
    <property type="protein sequence ID" value="TXK30866.1"/>
    <property type="molecule type" value="Genomic_DNA"/>
</dbReference>
<evidence type="ECO:0000256" key="4">
    <source>
        <dbReference type="ARBA" id="ARBA00022691"/>
    </source>
</evidence>
<keyword evidence="9" id="KW-1185">Reference proteome</keyword>
<dbReference type="OrthoDB" id="9759819at2"/>
<dbReference type="InterPro" id="IPR029063">
    <property type="entry name" value="SAM-dependent_MTases_sf"/>
</dbReference>